<dbReference type="PROSITE" id="PS00924">
    <property type="entry name" value="ASP_GLU_RACEMASE_2"/>
    <property type="match status" value="1"/>
</dbReference>
<keyword evidence="5 7" id="KW-0413">Isomerase</keyword>
<comment type="catalytic activity">
    <reaction evidence="1 7">
        <text>L-glutamate = D-glutamate</text>
        <dbReference type="Rhea" id="RHEA:12813"/>
        <dbReference type="ChEBI" id="CHEBI:29985"/>
        <dbReference type="ChEBI" id="CHEBI:29986"/>
        <dbReference type="EC" id="5.1.1.3"/>
    </reaction>
</comment>
<name>A0A7X0JCJ3_9SPHN</name>
<evidence type="ECO:0000256" key="4">
    <source>
        <dbReference type="ARBA" id="ARBA00022984"/>
    </source>
</evidence>
<dbReference type="AlphaFoldDB" id="A0A7X0JCJ3"/>
<dbReference type="NCBIfam" id="TIGR00067">
    <property type="entry name" value="glut_race"/>
    <property type="match status" value="1"/>
</dbReference>
<proteinExistence type="inferred from homology"/>
<dbReference type="UniPathway" id="UPA00219"/>
<evidence type="ECO:0000256" key="6">
    <source>
        <dbReference type="ARBA" id="ARBA00023316"/>
    </source>
</evidence>
<comment type="pathway">
    <text evidence="7">Cell wall biogenesis; peptidoglycan biosynthesis.</text>
</comment>
<feature type="binding site" evidence="7">
    <location>
        <begin position="76"/>
        <end position="77"/>
    </location>
    <ligand>
        <name>substrate</name>
    </ligand>
</feature>
<evidence type="ECO:0000256" key="2">
    <source>
        <dbReference type="ARBA" id="ARBA00013090"/>
    </source>
</evidence>
<dbReference type="PANTHER" id="PTHR21198:SF2">
    <property type="entry name" value="GLUTAMATE RACEMASE"/>
    <property type="match status" value="1"/>
</dbReference>
<dbReference type="InterPro" id="IPR033134">
    <property type="entry name" value="Asp/Glu_racemase_AS_2"/>
</dbReference>
<dbReference type="GO" id="GO:0008881">
    <property type="term" value="F:glutamate racemase activity"/>
    <property type="evidence" value="ECO:0007669"/>
    <property type="project" value="UniProtKB-UniRule"/>
</dbReference>
<dbReference type="EC" id="5.1.1.3" evidence="2 7"/>
<dbReference type="InterPro" id="IPR018187">
    <property type="entry name" value="Asp/Glu_racemase_AS_1"/>
</dbReference>
<feature type="active site" description="Proton donor/acceptor" evidence="7">
    <location>
        <position position="189"/>
    </location>
</feature>
<comment type="caution">
    <text evidence="8">The sequence shown here is derived from an EMBL/GenBank/DDBJ whole genome shotgun (WGS) entry which is preliminary data.</text>
</comment>
<evidence type="ECO:0000256" key="1">
    <source>
        <dbReference type="ARBA" id="ARBA00001602"/>
    </source>
</evidence>
<reference evidence="8 9" key="1">
    <citation type="submission" date="2020-08" db="EMBL/GenBank/DDBJ databases">
        <title>The Agave Microbiome: Exploring the role of microbial communities in plant adaptations to desert environments.</title>
        <authorList>
            <person name="Partida-Martinez L.P."/>
        </authorList>
    </citation>
    <scope>NUCLEOTIDE SEQUENCE [LARGE SCALE GENOMIC DNA]</scope>
    <source>
        <strain evidence="8 9">AS3.13</strain>
    </source>
</reference>
<dbReference type="HAMAP" id="MF_00258">
    <property type="entry name" value="Glu_racemase"/>
    <property type="match status" value="1"/>
</dbReference>
<dbReference type="RefSeq" id="WP_184505749.1">
    <property type="nucleotide sequence ID" value="NZ_JACHBT010000010.1"/>
</dbReference>
<dbReference type="InterPro" id="IPR004391">
    <property type="entry name" value="Glu_race"/>
</dbReference>
<evidence type="ECO:0000256" key="5">
    <source>
        <dbReference type="ARBA" id="ARBA00023235"/>
    </source>
</evidence>
<feature type="active site" description="Proton donor/acceptor" evidence="7">
    <location>
        <position position="75"/>
    </location>
</feature>
<feature type="binding site" evidence="7">
    <location>
        <begin position="11"/>
        <end position="12"/>
    </location>
    <ligand>
        <name>substrate</name>
    </ligand>
</feature>
<dbReference type="InterPro" id="IPR001920">
    <property type="entry name" value="Asp/Glu_race"/>
</dbReference>
<dbReference type="GO" id="GO:0071555">
    <property type="term" value="P:cell wall organization"/>
    <property type="evidence" value="ECO:0007669"/>
    <property type="project" value="UniProtKB-KW"/>
</dbReference>
<reference evidence="8 9" key="2">
    <citation type="submission" date="2020-08" db="EMBL/GenBank/DDBJ databases">
        <authorList>
            <person name="Partida-Martinez L."/>
            <person name="Huntemann M."/>
            <person name="Clum A."/>
            <person name="Wang J."/>
            <person name="Palaniappan K."/>
            <person name="Ritter S."/>
            <person name="Chen I.-M."/>
            <person name="Stamatis D."/>
            <person name="Reddy T."/>
            <person name="O'Malley R."/>
            <person name="Daum C."/>
            <person name="Shapiro N."/>
            <person name="Ivanova N."/>
            <person name="Kyrpides N."/>
            <person name="Woyke T."/>
        </authorList>
    </citation>
    <scope>NUCLEOTIDE SEQUENCE [LARGE SCALE GENOMIC DNA]</scope>
    <source>
        <strain evidence="8 9">AS3.13</strain>
    </source>
</reference>
<evidence type="ECO:0000256" key="3">
    <source>
        <dbReference type="ARBA" id="ARBA00022960"/>
    </source>
</evidence>
<comment type="similarity">
    <text evidence="7">Belongs to the aspartate/glutamate racemases family.</text>
</comment>
<evidence type="ECO:0000313" key="8">
    <source>
        <dbReference type="EMBL" id="MBB6505124.1"/>
    </source>
</evidence>
<accession>A0A7X0JCJ3</accession>
<evidence type="ECO:0000256" key="7">
    <source>
        <dbReference type="HAMAP-Rule" id="MF_00258"/>
    </source>
</evidence>
<dbReference type="Pfam" id="PF01177">
    <property type="entry name" value="Asp_Glu_race"/>
    <property type="match status" value="1"/>
</dbReference>
<feature type="binding site" evidence="7">
    <location>
        <begin position="190"/>
        <end position="191"/>
    </location>
    <ligand>
        <name>substrate</name>
    </ligand>
</feature>
<organism evidence="8 9">
    <name type="scientific">Sphingomonas endophytica</name>
    <dbReference type="NCBI Taxonomy" id="869719"/>
    <lineage>
        <taxon>Bacteria</taxon>
        <taxon>Pseudomonadati</taxon>
        <taxon>Pseudomonadota</taxon>
        <taxon>Alphaproteobacteria</taxon>
        <taxon>Sphingomonadales</taxon>
        <taxon>Sphingomonadaceae</taxon>
        <taxon>Sphingomonas</taxon>
    </lineage>
</organism>
<dbReference type="EMBL" id="JACHBT010000010">
    <property type="protein sequence ID" value="MBB6505124.1"/>
    <property type="molecule type" value="Genomic_DNA"/>
</dbReference>
<feature type="binding site" evidence="7">
    <location>
        <begin position="43"/>
        <end position="44"/>
    </location>
    <ligand>
        <name>substrate</name>
    </ligand>
</feature>
<keyword evidence="6 7" id="KW-0961">Cell wall biogenesis/degradation</keyword>
<protein>
    <recommendedName>
        <fullName evidence="2 7">Glutamate racemase</fullName>
        <ecNumber evidence="2 7">5.1.1.3</ecNumber>
    </recommendedName>
</protein>
<dbReference type="PROSITE" id="PS00923">
    <property type="entry name" value="ASP_GLU_RACEMASE_1"/>
    <property type="match status" value="1"/>
</dbReference>
<dbReference type="GO" id="GO:0009252">
    <property type="term" value="P:peptidoglycan biosynthetic process"/>
    <property type="evidence" value="ECO:0007669"/>
    <property type="project" value="UniProtKB-UniRule"/>
</dbReference>
<dbReference type="SUPFAM" id="SSF53681">
    <property type="entry name" value="Aspartate/glutamate racemase"/>
    <property type="match status" value="2"/>
</dbReference>
<dbReference type="GO" id="GO:0008360">
    <property type="term" value="P:regulation of cell shape"/>
    <property type="evidence" value="ECO:0007669"/>
    <property type="project" value="UniProtKB-KW"/>
</dbReference>
<comment type="function">
    <text evidence="7">Provides the (R)-glutamate required for cell wall biosynthesis.</text>
</comment>
<keyword evidence="3 7" id="KW-0133">Cell shape</keyword>
<dbReference type="InterPro" id="IPR015942">
    <property type="entry name" value="Asp/Glu/hydantoin_racemase"/>
</dbReference>
<evidence type="ECO:0000313" key="9">
    <source>
        <dbReference type="Proteomes" id="UP000522313"/>
    </source>
</evidence>
<keyword evidence="4 7" id="KW-0573">Peptidoglycan synthesis</keyword>
<dbReference type="Gene3D" id="3.40.50.1860">
    <property type="match status" value="2"/>
</dbReference>
<sequence>MIETAPILFFDSGVGGLSVIAPTRALLPDAPIVYAADSAGFPYGTRSEAEIAARVPALLGRLVERYRPRLVVIACNTASTIALAAVRAALDVGVVGTVPAIKPAAAMSRSRVIGVLGTAATVRQPYVDDLAARFASDCTVLRHGSAALVEIAEAKLAGTPPDPAALARELDGLFGQPRGAAIDVIVNACTHFPLLEAELAAVAPAGVRFVDGGPGIARRIVHLTEGQAWPPQADDVLVFTRLGDAERRLAAGLGFARVEAL</sequence>
<dbReference type="PANTHER" id="PTHR21198">
    <property type="entry name" value="GLUTAMATE RACEMASE"/>
    <property type="match status" value="1"/>
</dbReference>
<dbReference type="Proteomes" id="UP000522313">
    <property type="component" value="Unassembled WGS sequence"/>
</dbReference>
<gene>
    <name evidence="7" type="primary">murI</name>
    <name evidence="8" type="ORF">F4693_002111</name>
</gene>